<dbReference type="Proteomes" id="UP000190074">
    <property type="component" value="Unassembled WGS sequence"/>
</dbReference>
<evidence type="ECO:0000313" key="1">
    <source>
        <dbReference type="EMBL" id="SKM83920.1"/>
    </source>
</evidence>
<name>A0A1U2EXW8_9MYCO</name>
<proteinExistence type="predicted"/>
<evidence type="ECO:0000313" key="2">
    <source>
        <dbReference type="Proteomes" id="UP000190074"/>
    </source>
</evidence>
<reference evidence="1 2" key="1">
    <citation type="submission" date="2016-11" db="EMBL/GenBank/DDBJ databases">
        <authorList>
            <consortium name="Pathogen Informatics"/>
        </authorList>
    </citation>
    <scope>NUCLEOTIDE SEQUENCE [LARGE SCALE GENOMIC DNA]</scope>
    <source>
        <strain evidence="1 2">911</strain>
    </source>
</reference>
<dbReference type="AlphaFoldDB" id="A0A1U2EXW8"/>
<organism evidence="1 2">
    <name type="scientific">Mycobacteroides abscessus subsp. massiliense</name>
    <dbReference type="NCBI Taxonomy" id="1962118"/>
    <lineage>
        <taxon>Bacteria</taxon>
        <taxon>Bacillati</taxon>
        <taxon>Actinomycetota</taxon>
        <taxon>Actinomycetes</taxon>
        <taxon>Mycobacteriales</taxon>
        <taxon>Mycobacteriaceae</taxon>
        <taxon>Mycobacteroides</taxon>
        <taxon>Mycobacteroides abscessus</taxon>
    </lineage>
</organism>
<accession>A0A1U2EXW8</accession>
<gene>
    <name evidence="1" type="ORF">SAMEA2259716_05251</name>
</gene>
<sequence length="64" mass="6750">MAPAESAVIAATSIPSAIAAVHSHAVFQERGEGGAISPFPHSQVCFTVKFPFVSWYLMWTGGAE</sequence>
<dbReference type="EMBL" id="FVGW01000016">
    <property type="protein sequence ID" value="SKM83920.1"/>
    <property type="molecule type" value="Genomic_DNA"/>
</dbReference>
<protein>
    <submittedName>
        <fullName evidence="1">Uncharacterized protein</fullName>
    </submittedName>
</protein>